<dbReference type="RefSeq" id="WP_274357732.1">
    <property type="nucleotide sequence ID" value="NZ_CP118099.1"/>
</dbReference>
<dbReference type="PANTHER" id="PTHR30399:SF1">
    <property type="entry name" value="UTP PYROPHOSPHATASE"/>
    <property type="match status" value="1"/>
</dbReference>
<dbReference type="InterPro" id="IPR002725">
    <property type="entry name" value="YgjP-like_metallopeptidase"/>
</dbReference>
<dbReference type="Gene3D" id="3.30.2010.10">
    <property type="entry name" value="Metalloproteases ('zincins'), catalytic domain"/>
    <property type="match status" value="1"/>
</dbReference>
<evidence type="ECO:0000313" key="3">
    <source>
        <dbReference type="Proteomes" id="UP001213680"/>
    </source>
</evidence>
<organism evidence="2 3">
    <name type="scientific">Exiguobacterium marinum</name>
    <dbReference type="NCBI Taxonomy" id="273528"/>
    <lineage>
        <taxon>Bacteria</taxon>
        <taxon>Bacillati</taxon>
        <taxon>Bacillota</taxon>
        <taxon>Bacilli</taxon>
        <taxon>Bacillales</taxon>
        <taxon>Bacillales Family XII. Incertae Sedis</taxon>
        <taxon>Exiguobacterium</taxon>
    </lineage>
</organism>
<dbReference type="Pfam" id="PF01863">
    <property type="entry name" value="YgjP-like"/>
    <property type="match status" value="1"/>
</dbReference>
<evidence type="ECO:0000313" key="2">
    <source>
        <dbReference type="EMBL" id="WDH77292.1"/>
    </source>
</evidence>
<accession>A0ABY7X2G5</accession>
<evidence type="ECO:0000259" key="1">
    <source>
        <dbReference type="Pfam" id="PF01863"/>
    </source>
</evidence>
<dbReference type="GO" id="GO:0008237">
    <property type="term" value="F:metallopeptidase activity"/>
    <property type="evidence" value="ECO:0007669"/>
    <property type="project" value="UniProtKB-KW"/>
</dbReference>
<reference evidence="2 3" key="1">
    <citation type="submission" date="2023-02" db="EMBL/GenBank/DDBJ databases">
        <title>A bacterium isolated from plastisphere.</title>
        <authorList>
            <person name="Sun Y."/>
        </authorList>
    </citation>
    <scope>NUCLEOTIDE SEQUENCE [LARGE SCALE GENOMIC DNA]</scope>
    <source>
        <strain evidence="3">a-1</strain>
    </source>
</reference>
<keyword evidence="3" id="KW-1185">Reference proteome</keyword>
<keyword evidence="2" id="KW-0378">Hydrolase</keyword>
<dbReference type="Proteomes" id="UP001213680">
    <property type="component" value="Chromosome"/>
</dbReference>
<keyword evidence="2" id="KW-0482">Metalloprotease</keyword>
<feature type="domain" description="YgjP-like metallopeptidase" evidence="1">
    <location>
        <begin position="12"/>
        <end position="206"/>
    </location>
</feature>
<name>A0ABY7X2G5_9BACL</name>
<dbReference type="InterPro" id="IPR053136">
    <property type="entry name" value="UTP_pyrophosphatase-like"/>
</dbReference>
<protein>
    <submittedName>
        <fullName evidence="2">SprT family zinc-dependent metalloprotease</fullName>
    </submittedName>
</protein>
<gene>
    <name evidence="2" type="ORF">PTI97_07175</name>
</gene>
<dbReference type="CDD" id="cd07344">
    <property type="entry name" value="M48_yhfN_like"/>
    <property type="match status" value="1"/>
</dbReference>
<sequence>MHVNIIRNKRRKRAAFHVTPDGIELRIPERLPKYLVDHILEEHDSWIRDTLQNLPKQTSVLDEGLILHGKVYPTRKDDKKTIRHDGTSFLVPNSWDETTLWQKYETWLRERALHYVSERAPLYEERLDVRATNVRIAHQKTRWGSCSSNGTISINVRLMLAPIEIMDYVIAHEWTHLVHFDHSASFWKTLRTVYPEMDGAKAWLKQYGHTLQLKKPTDPF</sequence>
<dbReference type="EMBL" id="CP118099">
    <property type="protein sequence ID" value="WDH77292.1"/>
    <property type="molecule type" value="Genomic_DNA"/>
</dbReference>
<keyword evidence="2" id="KW-0645">Protease</keyword>
<dbReference type="PANTHER" id="PTHR30399">
    <property type="entry name" value="UNCHARACTERIZED PROTEIN YGJP"/>
    <property type="match status" value="1"/>
</dbReference>
<proteinExistence type="predicted"/>